<evidence type="ECO:0000256" key="1">
    <source>
        <dbReference type="ARBA" id="ARBA00004273"/>
    </source>
</evidence>
<evidence type="ECO:0000313" key="12">
    <source>
        <dbReference type="EMBL" id="KAJ9658909.1"/>
    </source>
</evidence>
<keyword evidence="6 11" id="KW-1133">Transmembrane helix</keyword>
<comment type="caution">
    <text evidence="12">The sequence shown here is derived from an EMBL/GenBank/DDBJ whole genome shotgun (WGS) entry which is preliminary data.</text>
</comment>
<keyword evidence="13" id="KW-1185">Reference proteome</keyword>
<name>A0ABQ9NKI8_9PEZI</name>
<gene>
    <name evidence="12" type="ORF">H2201_007559</name>
</gene>
<evidence type="ECO:0000256" key="10">
    <source>
        <dbReference type="SAM" id="MobiDB-lite"/>
    </source>
</evidence>
<evidence type="ECO:0000313" key="13">
    <source>
        <dbReference type="Proteomes" id="UP001172684"/>
    </source>
</evidence>
<keyword evidence="4 11" id="KW-0812">Transmembrane</keyword>
<organism evidence="12 13">
    <name type="scientific">Coniosporium apollinis</name>
    <dbReference type="NCBI Taxonomy" id="61459"/>
    <lineage>
        <taxon>Eukaryota</taxon>
        <taxon>Fungi</taxon>
        <taxon>Dikarya</taxon>
        <taxon>Ascomycota</taxon>
        <taxon>Pezizomycotina</taxon>
        <taxon>Dothideomycetes</taxon>
        <taxon>Dothideomycetes incertae sedis</taxon>
        <taxon>Coniosporium</taxon>
    </lineage>
</organism>
<sequence length="199" mass="22358">MADDTRQTSPPPPPPADSQDNDDGTRPYQGKVYEVFPPAPPRRPENANLMPGGTANTAGGKLPEPTTIDALKSIRVEDFKEFHKKPCVRDALLTGIGSGFAIGGTTAIFGKPLWRACNWAVGSFAAGSFFMYQYCLIRRQLEKDGMKRIVEVRDQKKAEREAKMQAAREARRKAKEEADRLEEERAREAEKQKSSWKFW</sequence>
<keyword evidence="5 9" id="KW-0999">Mitochondrion inner membrane</keyword>
<comment type="function">
    <text evidence="9">Involved in the assembly of the cytochrome c oxidase complex.</text>
</comment>
<feature type="compositionally biased region" description="Basic and acidic residues" evidence="10">
    <location>
        <begin position="161"/>
        <end position="193"/>
    </location>
</feature>
<dbReference type="InterPro" id="IPR022533">
    <property type="entry name" value="Cox20"/>
</dbReference>
<evidence type="ECO:0000256" key="6">
    <source>
        <dbReference type="ARBA" id="ARBA00022989"/>
    </source>
</evidence>
<feature type="region of interest" description="Disordered" evidence="10">
    <location>
        <begin position="161"/>
        <end position="199"/>
    </location>
</feature>
<evidence type="ECO:0000256" key="2">
    <source>
        <dbReference type="ARBA" id="ARBA00009575"/>
    </source>
</evidence>
<keyword evidence="8 9" id="KW-0472">Membrane</keyword>
<evidence type="ECO:0000256" key="8">
    <source>
        <dbReference type="ARBA" id="ARBA00023136"/>
    </source>
</evidence>
<dbReference type="EMBL" id="JAPDRL010000081">
    <property type="protein sequence ID" value="KAJ9658909.1"/>
    <property type="molecule type" value="Genomic_DNA"/>
</dbReference>
<keyword evidence="7 9" id="KW-0496">Mitochondrion</keyword>
<evidence type="ECO:0000256" key="9">
    <source>
        <dbReference type="PIRNR" id="PIRNR007871"/>
    </source>
</evidence>
<feature type="transmembrane region" description="Helical" evidence="11">
    <location>
        <begin position="116"/>
        <end position="137"/>
    </location>
</feature>
<proteinExistence type="inferred from homology"/>
<dbReference type="PANTHER" id="PTHR31586">
    <property type="entry name" value="CYTOCHROME C OXIDASE PROTEIN 20"/>
    <property type="match status" value="1"/>
</dbReference>
<evidence type="ECO:0000256" key="5">
    <source>
        <dbReference type="ARBA" id="ARBA00022792"/>
    </source>
</evidence>
<evidence type="ECO:0000256" key="4">
    <source>
        <dbReference type="ARBA" id="ARBA00022692"/>
    </source>
</evidence>
<protein>
    <recommendedName>
        <fullName evidence="3 9">Cytochrome c oxidase assembly protein COX20, mitochondrial</fullName>
    </recommendedName>
</protein>
<dbReference type="PANTHER" id="PTHR31586:SF1">
    <property type="entry name" value="CYTOCHROME C OXIDASE ASSEMBLY PROTEIN COX20, MITOCHONDRIAL"/>
    <property type="match status" value="1"/>
</dbReference>
<dbReference type="PIRSF" id="PIRSF007871">
    <property type="entry name" value="Cox20"/>
    <property type="match status" value="1"/>
</dbReference>
<comment type="similarity">
    <text evidence="2 9">Belongs to the COX20 family.</text>
</comment>
<dbReference type="Pfam" id="PF12597">
    <property type="entry name" value="Cox20"/>
    <property type="match status" value="1"/>
</dbReference>
<accession>A0ABQ9NKI8</accession>
<dbReference type="Proteomes" id="UP001172684">
    <property type="component" value="Unassembled WGS sequence"/>
</dbReference>
<evidence type="ECO:0000256" key="7">
    <source>
        <dbReference type="ARBA" id="ARBA00023128"/>
    </source>
</evidence>
<comment type="subcellular location">
    <subcellularLocation>
        <location evidence="1 9">Mitochondrion inner membrane</location>
    </subcellularLocation>
</comment>
<feature type="transmembrane region" description="Helical" evidence="11">
    <location>
        <begin position="91"/>
        <end position="110"/>
    </location>
</feature>
<evidence type="ECO:0000256" key="3">
    <source>
        <dbReference type="ARBA" id="ARBA00017689"/>
    </source>
</evidence>
<reference evidence="12" key="1">
    <citation type="submission" date="2022-10" db="EMBL/GenBank/DDBJ databases">
        <title>Culturing micro-colonial fungi from biological soil crusts in the Mojave desert and describing Neophaeococcomyces mojavensis, and introducing the new genera and species Taxawa tesnikishii.</title>
        <authorList>
            <person name="Kurbessoian T."/>
            <person name="Stajich J.E."/>
        </authorList>
    </citation>
    <scope>NUCLEOTIDE SEQUENCE</scope>
    <source>
        <strain evidence="12">TK_1</strain>
    </source>
</reference>
<feature type="region of interest" description="Disordered" evidence="10">
    <location>
        <begin position="1"/>
        <end position="64"/>
    </location>
</feature>
<evidence type="ECO:0000256" key="11">
    <source>
        <dbReference type="SAM" id="Phobius"/>
    </source>
</evidence>